<keyword evidence="2" id="KW-1185">Reference proteome</keyword>
<reference evidence="1" key="1">
    <citation type="submission" date="2019-10" db="EMBL/GenBank/DDBJ databases">
        <authorList>
            <consortium name="DOE Joint Genome Institute"/>
            <person name="Kuo A."/>
            <person name="Miyauchi S."/>
            <person name="Kiss E."/>
            <person name="Drula E."/>
            <person name="Kohler A."/>
            <person name="Sanchez-Garcia M."/>
            <person name="Andreopoulos B."/>
            <person name="Barry K.W."/>
            <person name="Bonito G."/>
            <person name="Buee M."/>
            <person name="Carver A."/>
            <person name="Chen C."/>
            <person name="Cichocki N."/>
            <person name="Clum A."/>
            <person name="Culley D."/>
            <person name="Crous P.W."/>
            <person name="Fauchery L."/>
            <person name="Girlanda M."/>
            <person name="Hayes R."/>
            <person name="Keri Z."/>
            <person name="Labutti K."/>
            <person name="Lipzen A."/>
            <person name="Lombard V."/>
            <person name="Magnuson J."/>
            <person name="Maillard F."/>
            <person name="Morin E."/>
            <person name="Murat C."/>
            <person name="Nolan M."/>
            <person name="Ohm R."/>
            <person name="Pangilinan J."/>
            <person name="Pereira M."/>
            <person name="Perotto S."/>
            <person name="Peter M."/>
            <person name="Riley R."/>
            <person name="Sitrit Y."/>
            <person name="Stielow B."/>
            <person name="Szollosi G."/>
            <person name="Zifcakova L."/>
            <person name="Stursova M."/>
            <person name="Spatafora J.W."/>
            <person name="Tedersoo L."/>
            <person name="Vaario L.-M."/>
            <person name="Yamada A."/>
            <person name="Yan M."/>
            <person name="Wang P."/>
            <person name="Xu J."/>
            <person name="Bruns T."/>
            <person name="Baldrian P."/>
            <person name="Vilgalys R."/>
            <person name="Henrissat B."/>
            <person name="Grigoriev I.V."/>
            <person name="Hibbett D."/>
            <person name="Nagy L.G."/>
            <person name="Martin F.M."/>
        </authorList>
    </citation>
    <scope>NUCLEOTIDE SEQUENCE</scope>
    <source>
        <strain evidence="1">P2</strain>
    </source>
</reference>
<reference evidence="1" key="2">
    <citation type="journal article" date="2020" name="Nat. Commun.">
        <title>Large-scale genome sequencing of mycorrhizal fungi provides insights into the early evolution of symbiotic traits.</title>
        <authorList>
            <person name="Miyauchi S."/>
            <person name="Kiss E."/>
            <person name="Kuo A."/>
            <person name="Drula E."/>
            <person name="Kohler A."/>
            <person name="Sanchez-Garcia M."/>
            <person name="Morin E."/>
            <person name="Andreopoulos B."/>
            <person name="Barry K.W."/>
            <person name="Bonito G."/>
            <person name="Buee M."/>
            <person name="Carver A."/>
            <person name="Chen C."/>
            <person name="Cichocki N."/>
            <person name="Clum A."/>
            <person name="Culley D."/>
            <person name="Crous P.W."/>
            <person name="Fauchery L."/>
            <person name="Girlanda M."/>
            <person name="Hayes R.D."/>
            <person name="Keri Z."/>
            <person name="LaButti K."/>
            <person name="Lipzen A."/>
            <person name="Lombard V."/>
            <person name="Magnuson J."/>
            <person name="Maillard F."/>
            <person name="Murat C."/>
            <person name="Nolan M."/>
            <person name="Ohm R.A."/>
            <person name="Pangilinan J."/>
            <person name="Pereira M.F."/>
            <person name="Perotto S."/>
            <person name="Peter M."/>
            <person name="Pfister S."/>
            <person name="Riley R."/>
            <person name="Sitrit Y."/>
            <person name="Stielow J.B."/>
            <person name="Szollosi G."/>
            <person name="Zifcakova L."/>
            <person name="Stursova M."/>
            <person name="Spatafora J.W."/>
            <person name="Tedersoo L."/>
            <person name="Vaario L.M."/>
            <person name="Yamada A."/>
            <person name="Yan M."/>
            <person name="Wang P."/>
            <person name="Xu J."/>
            <person name="Bruns T."/>
            <person name="Baldrian P."/>
            <person name="Vilgalys R."/>
            <person name="Dunand C."/>
            <person name="Henrissat B."/>
            <person name="Grigoriev I.V."/>
            <person name="Hibbett D."/>
            <person name="Nagy L.G."/>
            <person name="Martin F.M."/>
        </authorList>
    </citation>
    <scope>NUCLEOTIDE SEQUENCE</scope>
    <source>
        <strain evidence="1">P2</strain>
    </source>
</reference>
<dbReference type="Proteomes" id="UP000886501">
    <property type="component" value="Unassembled WGS sequence"/>
</dbReference>
<name>A0ACB6ZAC8_THEGA</name>
<accession>A0ACB6ZAC8</accession>
<comment type="caution">
    <text evidence="1">The sequence shown here is derived from an EMBL/GenBank/DDBJ whole genome shotgun (WGS) entry which is preliminary data.</text>
</comment>
<evidence type="ECO:0000313" key="2">
    <source>
        <dbReference type="Proteomes" id="UP000886501"/>
    </source>
</evidence>
<proteinExistence type="predicted"/>
<protein>
    <submittedName>
        <fullName evidence="1">Uncharacterized protein</fullName>
    </submittedName>
</protein>
<sequence>MVVSMEQGWGCDTGSEEVGGRQKEELQIRKVMKRLRLFGRISFQLSVCFPGTRESSPLGHVKKEKSLRKMLMQMHELITTTLTYTSAFLHRAHLISEHLKTFVRAYSSHSLYLSLSLDRRHGATSFQGGTPAAHRNSERSSGFFGAIDTHLPPAGVSKPPGCFGIKREACISAVPVKRPHCN</sequence>
<evidence type="ECO:0000313" key="1">
    <source>
        <dbReference type="EMBL" id="KAF9646323.1"/>
    </source>
</evidence>
<gene>
    <name evidence="1" type="ORF">BDM02DRAFT_252881</name>
</gene>
<dbReference type="EMBL" id="MU118061">
    <property type="protein sequence ID" value="KAF9646323.1"/>
    <property type="molecule type" value="Genomic_DNA"/>
</dbReference>
<organism evidence="1 2">
    <name type="scientific">Thelephora ganbajun</name>
    <name type="common">Ganba fungus</name>
    <dbReference type="NCBI Taxonomy" id="370292"/>
    <lineage>
        <taxon>Eukaryota</taxon>
        <taxon>Fungi</taxon>
        <taxon>Dikarya</taxon>
        <taxon>Basidiomycota</taxon>
        <taxon>Agaricomycotina</taxon>
        <taxon>Agaricomycetes</taxon>
        <taxon>Thelephorales</taxon>
        <taxon>Thelephoraceae</taxon>
        <taxon>Thelephora</taxon>
    </lineage>
</organism>